<dbReference type="PROSITE" id="PS50109">
    <property type="entry name" value="HIS_KIN"/>
    <property type="match status" value="1"/>
</dbReference>
<keyword evidence="7" id="KW-1133">Transmembrane helix</keyword>
<name>A0ABT8WRR9_9FLAO</name>
<evidence type="ECO:0000256" key="5">
    <source>
        <dbReference type="ARBA" id="ARBA00023163"/>
    </source>
</evidence>
<feature type="transmembrane region" description="Helical" evidence="7">
    <location>
        <begin position="133"/>
        <end position="150"/>
    </location>
</feature>
<dbReference type="InterPro" id="IPR009057">
    <property type="entry name" value="Homeodomain-like_sf"/>
</dbReference>
<evidence type="ECO:0000256" key="7">
    <source>
        <dbReference type="SAM" id="Phobius"/>
    </source>
</evidence>
<proteinExistence type="predicted"/>
<feature type="transmembrane region" description="Helical" evidence="7">
    <location>
        <begin position="58"/>
        <end position="77"/>
    </location>
</feature>
<dbReference type="InterPro" id="IPR036890">
    <property type="entry name" value="HATPase_C_sf"/>
</dbReference>
<dbReference type="Gene3D" id="1.10.10.60">
    <property type="entry name" value="Homeodomain-like"/>
    <property type="match status" value="2"/>
</dbReference>
<dbReference type="SUPFAM" id="SSF52172">
    <property type="entry name" value="CheY-like"/>
    <property type="match status" value="1"/>
</dbReference>
<dbReference type="SUPFAM" id="SSF55874">
    <property type="entry name" value="ATPase domain of HSP90 chaperone/DNA topoisomerase II/histidine kinase"/>
    <property type="match status" value="1"/>
</dbReference>
<evidence type="ECO:0000259" key="8">
    <source>
        <dbReference type="PROSITE" id="PS01124"/>
    </source>
</evidence>
<dbReference type="SMART" id="SM00387">
    <property type="entry name" value="HATPase_c"/>
    <property type="match status" value="1"/>
</dbReference>
<feature type="modified residue" description="4-aspartylphosphate" evidence="6">
    <location>
        <position position="502"/>
    </location>
</feature>
<dbReference type="InterPro" id="IPR018060">
    <property type="entry name" value="HTH_AraC"/>
</dbReference>
<dbReference type="Gene3D" id="1.10.287.130">
    <property type="match status" value="1"/>
</dbReference>
<dbReference type="Pfam" id="PF00512">
    <property type="entry name" value="HisKA"/>
    <property type="match status" value="1"/>
</dbReference>
<sequence>MKKIIKKITALFYTNTSLGIDENTSENDFKKIKLLNIFCNSWILFVLFSFIEDFFKDQLINMSYIIMLFFIASVKILQYYKKHFIASIVCIFNLTIMILLFSNYMYKAELLEYYFLLPPAVSLIYIDNKKINIFVLIICLSGFYFPNLHFKHYPVSVFNNMNPPFLFYGVFIVVSYFKNLNIRNEKILEAKTKELEQLDKFKSQFFTNISHEIRTPLTLIQGQVSELEKYTEKTLPIIAIEKGIKKQINAITNMVDNVLDLAKMQSSQFSLQFKLANVSELVRKQYLDFEPLFDQKNIAFNISENMEDYIAKIDTVFLERAITNILINALKYTDVGMVTINLSEENQEVLIKVSDTGIGIAKANMKNVFNRFYQVNNDINKSGGSGGIGLAFSKEIIELHNGQLLLESTPNKGSTFTIKLALEKKQPRITSTNTIPDAIKKEHILKENAKISGSNFLIVDDNYDMRKHIVSILPNNTCFEASNGLEALKIIEQEAIDFIITDYMMPKLNGYEFVAKLKEHNNKTPIIMLTARTDINTKLDVLKLGIDDYVTKPFDKKELLTRIKNCIKNDTSRNSYNEVHNIELERYSDSFITELKRYIYEKSYDRNLNQDSIAETFNISKSSFYRKIKSHTGLSPNNFIKEIRLQKAREILEKNPTILLKQLALEVGFNNDTYFSKIYTKRFGTRPIKKRD</sequence>
<dbReference type="Pfam" id="PF00072">
    <property type="entry name" value="Response_reg"/>
    <property type="match status" value="1"/>
</dbReference>
<dbReference type="InterPro" id="IPR001789">
    <property type="entry name" value="Sig_transdc_resp-reg_receiver"/>
</dbReference>
<feature type="transmembrane region" description="Helical" evidence="7">
    <location>
        <begin position="165"/>
        <end position="182"/>
    </location>
</feature>
<evidence type="ECO:0000256" key="6">
    <source>
        <dbReference type="PROSITE-ProRule" id="PRU00169"/>
    </source>
</evidence>
<evidence type="ECO:0000256" key="2">
    <source>
        <dbReference type="ARBA" id="ARBA00012438"/>
    </source>
</evidence>
<dbReference type="InterPro" id="IPR003661">
    <property type="entry name" value="HisK_dim/P_dom"/>
</dbReference>
<evidence type="ECO:0000313" key="11">
    <source>
        <dbReference type="EMBL" id="MDO5975892.1"/>
    </source>
</evidence>
<dbReference type="PANTHER" id="PTHR43547">
    <property type="entry name" value="TWO-COMPONENT HISTIDINE KINASE"/>
    <property type="match status" value="1"/>
</dbReference>
<dbReference type="SUPFAM" id="SSF46689">
    <property type="entry name" value="Homeodomain-like"/>
    <property type="match status" value="1"/>
</dbReference>
<feature type="domain" description="Histidine kinase" evidence="9">
    <location>
        <begin position="208"/>
        <end position="424"/>
    </location>
</feature>
<dbReference type="InterPro" id="IPR005467">
    <property type="entry name" value="His_kinase_dom"/>
</dbReference>
<feature type="transmembrane region" description="Helical" evidence="7">
    <location>
        <begin position="84"/>
        <end position="104"/>
    </location>
</feature>
<dbReference type="PANTHER" id="PTHR43547:SF2">
    <property type="entry name" value="HYBRID SIGNAL TRANSDUCTION HISTIDINE KINASE C"/>
    <property type="match status" value="1"/>
</dbReference>
<organism evidence="11 12">
    <name type="scientific">Flavivirga jejuensis</name>
    <dbReference type="NCBI Taxonomy" id="870487"/>
    <lineage>
        <taxon>Bacteria</taxon>
        <taxon>Pseudomonadati</taxon>
        <taxon>Bacteroidota</taxon>
        <taxon>Flavobacteriia</taxon>
        <taxon>Flavobacteriales</taxon>
        <taxon>Flavobacteriaceae</taxon>
        <taxon>Flavivirga</taxon>
    </lineage>
</organism>
<dbReference type="InterPro" id="IPR003594">
    <property type="entry name" value="HATPase_dom"/>
</dbReference>
<dbReference type="SUPFAM" id="SSF47384">
    <property type="entry name" value="Homodimeric domain of signal transducing histidine kinase"/>
    <property type="match status" value="1"/>
</dbReference>
<dbReference type="Pfam" id="PF02518">
    <property type="entry name" value="HATPase_c"/>
    <property type="match status" value="1"/>
</dbReference>
<reference evidence="11" key="1">
    <citation type="submission" date="2023-07" db="EMBL/GenBank/DDBJ databases">
        <title>Two novel species in the genus Flavivirga.</title>
        <authorList>
            <person name="Kwon K."/>
        </authorList>
    </citation>
    <scope>NUCLEOTIDE SEQUENCE</scope>
    <source>
        <strain evidence="11">KACC 14158</strain>
    </source>
</reference>
<evidence type="ECO:0000259" key="10">
    <source>
        <dbReference type="PROSITE" id="PS50110"/>
    </source>
</evidence>
<dbReference type="PROSITE" id="PS50110">
    <property type="entry name" value="RESPONSE_REGULATORY"/>
    <property type="match status" value="1"/>
</dbReference>
<dbReference type="EC" id="2.7.13.3" evidence="2"/>
<keyword evidence="4" id="KW-0805">Transcription regulation</keyword>
<evidence type="ECO:0000259" key="9">
    <source>
        <dbReference type="PROSITE" id="PS50109"/>
    </source>
</evidence>
<protein>
    <recommendedName>
        <fullName evidence="2">histidine kinase</fullName>
        <ecNumber evidence="2">2.7.13.3</ecNumber>
    </recommendedName>
</protein>
<keyword evidence="7" id="KW-0472">Membrane</keyword>
<feature type="transmembrane region" description="Helical" evidence="7">
    <location>
        <begin position="34"/>
        <end position="52"/>
    </location>
</feature>
<dbReference type="InterPro" id="IPR036097">
    <property type="entry name" value="HisK_dim/P_sf"/>
</dbReference>
<gene>
    <name evidence="11" type="ORF">Q4Q40_16975</name>
</gene>
<dbReference type="Pfam" id="PF12833">
    <property type="entry name" value="HTH_18"/>
    <property type="match status" value="1"/>
</dbReference>
<keyword evidence="12" id="KW-1185">Reference proteome</keyword>
<feature type="domain" description="Response regulatory" evidence="10">
    <location>
        <begin position="455"/>
        <end position="567"/>
    </location>
</feature>
<evidence type="ECO:0000256" key="1">
    <source>
        <dbReference type="ARBA" id="ARBA00000085"/>
    </source>
</evidence>
<dbReference type="Gene3D" id="3.30.565.10">
    <property type="entry name" value="Histidine kinase-like ATPase, C-terminal domain"/>
    <property type="match status" value="1"/>
</dbReference>
<feature type="domain" description="HTH araC/xylS-type" evidence="8">
    <location>
        <begin position="593"/>
        <end position="692"/>
    </location>
</feature>
<dbReference type="EMBL" id="JAUOEL010000006">
    <property type="protein sequence ID" value="MDO5975892.1"/>
    <property type="molecule type" value="Genomic_DNA"/>
</dbReference>
<dbReference type="PROSITE" id="PS01124">
    <property type="entry name" value="HTH_ARAC_FAMILY_2"/>
    <property type="match status" value="1"/>
</dbReference>
<dbReference type="CDD" id="cd00082">
    <property type="entry name" value="HisKA"/>
    <property type="match status" value="1"/>
</dbReference>
<dbReference type="SMART" id="SM00448">
    <property type="entry name" value="REC"/>
    <property type="match status" value="1"/>
</dbReference>
<comment type="catalytic activity">
    <reaction evidence="1">
        <text>ATP + protein L-histidine = ADP + protein N-phospho-L-histidine.</text>
        <dbReference type="EC" id="2.7.13.3"/>
    </reaction>
</comment>
<dbReference type="CDD" id="cd17574">
    <property type="entry name" value="REC_OmpR"/>
    <property type="match status" value="1"/>
</dbReference>
<dbReference type="InterPro" id="IPR011006">
    <property type="entry name" value="CheY-like_superfamily"/>
</dbReference>
<keyword evidence="7" id="KW-0812">Transmembrane</keyword>
<keyword evidence="5" id="KW-0804">Transcription</keyword>
<dbReference type="PRINTS" id="PR00344">
    <property type="entry name" value="BCTRLSENSOR"/>
</dbReference>
<dbReference type="Proteomes" id="UP001176806">
    <property type="component" value="Unassembled WGS sequence"/>
</dbReference>
<dbReference type="SMART" id="SM00388">
    <property type="entry name" value="HisKA"/>
    <property type="match status" value="1"/>
</dbReference>
<dbReference type="RefSeq" id="WP_303303126.1">
    <property type="nucleotide sequence ID" value="NZ_BAABDA010000046.1"/>
</dbReference>
<dbReference type="Gene3D" id="3.40.50.2300">
    <property type="match status" value="1"/>
</dbReference>
<accession>A0ABT8WRR9</accession>
<evidence type="ECO:0000256" key="3">
    <source>
        <dbReference type="ARBA" id="ARBA00022553"/>
    </source>
</evidence>
<evidence type="ECO:0000313" key="12">
    <source>
        <dbReference type="Proteomes" id="UP001176806"/>
    </source>
</evidence>
<dbReference type="SMART" id="SM00342">
    <property type="entry name" value="HTH_ARAC"/>
    <property type="match status" value="1"/>
</dbReference>
<keyword evidence="3 6" id="KW-0597">Phosphoprotein</keyword>
<comment type="caution">
    <text evidence="11">The sequence shown here is derived from an EMBL/GenBank/DDBJ whole genome shotgun (WGS) entry which is preliminary data.</text>
</comment>
<evidence type="ECO:0000256" key="4">
    <source>
        <dbReference type="ARBA" id="ARBA00023015"/>
    </source>
</evidence>
<dbReference type="InterPro" id="IPR004358">
    <property type="entry name" value="Sig_transdc_His_kin-like_C"/>
</dbReference>